<name>A0A4Y4CV63_ZOORA</name>
<organism evidence="3 4">
    <name type="scientific">Zoogloea ramigera</name>
    <dbReference type="NCBI Taxonomy" id="350"/>
    <lineage>
        <taxon>Bacteria</taxon>
        <taxon>Pseudomonadati</taxon>
        <taxon>Pseudomonadota</taxon>
        <taxon>Betaproteobacteria</taxon>
        <taxon>Rhodocyclales</taxon>
        <taxon>Zoogloeaceae</taxon>
        <taxon>Zoogloea</taxon>
    </lineage>
</organism>
<dbReference type="Proteomes" id="UP000318422">
    <property type="component" value="Unassembled WGS sequence"/>
</dbReference>
<feature type="signal peptide" evidence="2">
    <location>
        <begin position="1"/>
        <end position="24"/>
    </location>
</feature>
<evidence type="ECO:0000256" key="2">
    <source>
        <dbReference type="SAM" id="SignalP"/>
    </source>
</evidence>
<dbReference type="EMBL" id="BJNV01000025">
    <property type="protein sequence ID" value="GEC95679.1"/>
    <property type="molecule type" value="Genomic_DNA"/>
</dbReference>
<reference evidence="3 4" key="1">
    <citation type="submission" date="2019-06" db="EMBL/GenBank/DDBJ databases">
        <title>Whole genome shotgun sequence of Zoogloea ramigera NBRC 15342.</title>
        <authorList>
            <person name="Hosoyama A."/>
            <person name="Uohara A."/>
            <person name="Ohji S."/>
            <person name="Ichikawa N."/>
        </authorList>
    </citation>
    <scope>NUCLEOTIDE SEQUENCE [LARGE SCALE GENOMIC DNA]</scope>
    <source>
        <strain evidence="3 4">NBRC 15342</strain>
    </source>
</reference>
<feature type="region of interest" description="Disordered" evidence="1">
    <location>
        <begin position="101"/>
        <end position="122"/>
    </location>
</feature>
<dbReference type="RefSeq" id="WP_141351355.1">
    <property type="nucleotide sequence ID" value="NZ_BJNV01000025.1"/>
</dbReference>
<accession>A0A4Y4CV63</accession>
<keyword evidence="4" id="KW-1185">Reference proteome</keyword>
<evidence type="ECO:0000256" key="1">
    <source>
        <dbReference type="SAM" id="MobiDB-lite"/>
    </source>
</evidence>
<evidence type="ECO:0000313" key="3">
    <source>
        <dbReference type="EMBL" id="GEC95679.1"/>
    </source>
</evidence>
<gene>
    <name evidence="3" type="ORF">ZRA01_17520</name>
</gene>
<evidence type="ECO:0000313" key="4">
    <source>
        <dbReference type="Proteomes" id="UP000318422"/>
    </source>
</evidence>
<proteinExistence type="predicted"/>
<keyword evidence="2" id="KW-0732">Signal</keyword>
<feature type="chain" id="PRO_5021391367" evidence="2">
    <location>
        <begin position="25"/>
        <end position="206"/>
    </location>
</feature>
<dbReference type="AlphaFoldDB" id="A0A4Y4CV63"/>
<sequence length="206" mass="21286">MSRSMRDALLRAGAMLALSPLAWGQAVVDWGSCRSFCSQTEIGNALIEIHMPHGEASARGNGAVPKTLSGPPSALDITTYVDGFGRGRAITLPLVGASPTARRGEGSFATSRAPMPRRGDAPAPGLESIAVRSVAAGAALSPLSLPRGAVENPESPDSVVTLDQAEPGRTYFIRPAASEVDALACQAAICPMDMASPAKPTARRPR</sequence>
<comment type="caution">
    <text evidence="3">The sequence shown here is derived from an EMBL/GenBank/DDBJ whole genome shotgun (WGS) entry which is preliminary data.</text>
</comment>
<protein>
    <submittedName>
        <fullName evidence="3">Uncharacterized protein</fullName>
    </submittedName>
</protein>